<sequence>MTRFWSHPFAPLLSAELDNLADADDVKGGESDRLTSLEKKELAELRRRNRQLKTETGILKRAAACFVRENDLPRVIYSLVRELAADSILVAADCRVLNVSTAGYYAWFGRPELPRALRNKELTKTVRQIRGESRGSYGLAAGERRVALGLGDRVNRKLMEQLMRQAGLQGVYRRRGRRKLVNALPSAAATAGRYSSSGLGA</sequence>
<dbReference type="EMBL" id="BAAAMR010000007">
    <property type="protein sequence ID" value="GAA2124766.1"/>
    <property type="molecule type" value="Genomic_DNA"/>
</dbReference>
<feature type="coiled-coil region" evidence="1">
    <location>
        <begin position="35"/>
        <end position="62"/>
    </location>
</feature>
<accession>A0ABN2YBQ4</accession>
<dbReference type="RefSeq" id="WP_344262429.1">
    <property type="nucleotide sequence ID" value="NZ_BAAAMR010000007.1"/>
</dbReference>
<evidence type="ECO:0000313" key="3">
    <source>
        <dbReference type="Proteomes" id="UP001501020"/>
    </source>
</evidence>
<keyword evidence="1" id="KW-0175">Coiled coil</keyword>
<evidence type="ECO:0000313" key="2">
    <source>
        <dbReference type="EMBL" id="GAA2124766.1"/>
    </source>
</evidence>
<protein>
    <recommendedName>
        <fullName evidence="4">IS3 family transposase</fullName>
    </recommendedName>
</protein>
<keyword evidence="3" id="KW-1185">Reference proteome</keyword>
<dbReference type="Proteomes" id="UP001501020">
    <property type="component" value="Unassembled WGS sequence"/>
</dbReference>
<evidence type="ECO:0008006" key="4">
    <source>
        <dbReference type="Google" id="ProtNLM"/>
    </source>
</evidence>
<organism evidence="2 3">
    <name type="scientific">Actinomadura napierensis</name>
    <dbReference type="NCBI Taxonomy" id="267854"/>
    <lineage>
        <taxon>Bacteria</taxon>
        <taxon>Bacillati</taxon>
        <taxon>Actinomycetota</taxon>
        <taxon>Actinomycetes</taxon>
        <taxon>Streptosporangiales</taxon>
        <taxon>Thermomonosporaceae</taxon>
        <taxon>Actinomadura</taxon>
    </lineage>
</organism>
<name>A0ABN2YBQ4_9ACTN</name>
<evidence type="ECO:0000256" key="1">
    <source>
        <dbReference type="SAM" id="Coils"/>
    </source>
</evidence>
<comment type="caution">
    <text evidence="2">The sequence shown here is derived from an EMBL/GenBank/DDBJ whole genome shotgun (WGS) entry which is preliminary data.</text>
</comment>
<gene>
    <name evidence="2" type="ORF">GCM10009727_12500</name>
</gene>
<proteinExistence type="predicted"/>
<reference evidence="2 3" key="1">
    <citation type="journal article" date="2019" name="Int. J. Syst. Evol. Microbiol.">
        <title>The Global Catalogue of Microorganisms (GCM) 10K type strain sequencing project: providing services to taxonomists for standard genome sequencing and annotation.</title>
        <authorList>
            <consortium name="The Broad Institute Genomics Platform"/>
            <consortium name="The Broad Institute Genome Sequencing Center for Infectious Disease"/>
            <person name="Wu L."/>
            <person name="Ma J."/>
        </authorList>
    </citation>
    <scope>NUCLEOTIDE SEQUENCE [LARGE SCALE GENOMIC DNA]</scope>
    <source>
        <strain evidence="2 3">JCM 13850</strain>
    </source>
</reference>